<proteinExistence type="predicted"/>
<evidence type="ECO:0000313" key="2">
    <source>
        <dbReference type="Proteomes" id="UP000295633"/>
    </source>
</evidence>
<gene>
    <name evidence="1" type="ORF">E2R54_12980</name>
</gene>
<comment type="caution">
    <text evidence="1">The sequence shown here is derived from an EMBL/GenBank/DDBJ whole genome shotgun (WGS) entry which is preliminary data.</text>
</comment>
<sequence>MNPDDEFPRLHGQAIDPAALAGDGETFAALVARHGGEPFAVPQPNGWRVLKERSQAVEIGAPLDAERRLWHLASIGPGDEVWFLDKPEPLRASLAERRRGLTLRWPAAVPPDSGPDAFAVDIVNTGDVRWEPDGDSFSVVGAVAPVGEDEVYIGWATMGGPRAVPLDPGEYARVPVQIAESAWATLTPGAHALHALLVPLMVRSEPLRIEVSAQTIEVARMAEDSRNSDRHRRAMEQDLGRQRVLLDAASRLADIAAAVDGTATDDEALAAIEKSLGVDSAGAREVFQASISDLHVSSSAWRRERIAETEQKLAR</sequence>
<protein>
    <submittedName>
        <fullName evidence="1">Uncharacterized protein</fullName>
    </submittedName>
</protein>
<dbReference type="EMBL" id="SMZX01000002">
    <property type="protein sequence ID" value="TDL44073.1"/>
    <property type="molecule type" value="Genomic_DNA"/>
</dbReference>
<organism evidence="1 2">
    <name type="scientific">Microbacterium oleivorans</name>
    <dbReference type="NCBI Taxonomy" id="273677"/>
    <lineage>
        <taxon>Bacteria</taxon>
        <taxon>Bacillati</taxon>
        <taxon>Actinomycetota</taxon>
        <taxon>Actinomycetes</taxon>
        <taxon>Micrococcales</taxon>
        <taxon>Microbacteriaceae</taxon>
        <taxon>Microbacterium</taxon>
    </lineage>
</organism>
<dbReference type="RefSeq" id="WP_133400039.1">
    <property type="nucleotide sequence ID" value="NZ_SMZX01000002.1"/>
</dbReference>
<evidence type="ECO:0000313" key="1">
    <source>
        <dbReference type="EMBL" id="TDL44073.1"/>
    </source>
</evidence>
<dbReference type="AlphaFoldDB" id="A0A4R5YGC3"/>
<reference evidence="1 2" key="1">
    <citation type="submission" date="2019-03" db="EMBL/GenBank/DDBJ databases">
        <title>Genome Sequencing and Assembly of Various Microbes Isolated from Partially Reclaimed Soil and Acid Mine Drainage (AMD) Site.</title>
        <authorList>
            <person name="Steinbock B."/>
            <person name="Bechtold R."/>
            <person name="Sevigny J.L."/>
            <person name="Thomas D."/>
            <person name="Cuthill L.R."/>
            <person name="Aveiro Johannsen E.J."/>
            <person name="Thomas K."/>
            <person name="Ghosh A."/>
        </authorList>
    </citation>
    <scope>NUCLEOTIDE SEQUENCE [LARGE SCALE GENOMIC DNA]</scope>
    <source>
        <strain evidence="1 2">F-B2</strain>
    </source>
</reference>
<dbReference type="Proteomes" id="UP000295633">
    <property type="component" value="Unassembled WGS sequence"/>
</dbReference>
<name>A0A4R5YGC3_9MICO</name>
<accession>A0A4R5YGC3</accession>